<name>A0AAV2WP34_MYCNE</name>
<dbReference type="AlphaFoldDB" id="A0AAV2WP34"/>
<gene>
    <name evidence="1" type="ORF">BN1047_03958</name>
</gene>
<evidence type="ECO:0000313" key="2">
    <source>
        <dbReference type="Proteomes" id="UP000028864"/>
    </source>
</evidence>
<evidence type="ECO:0000313" key="1">
    <source>
        <dbReference type="EMBL" id="CDQ46055.1"/>
    </source>
</evidence>
<accession>A0AAV2WP34</accession>
<sequence>MTGRNARLVLGPILLAAALAGLFTSCPTYRDGVSGQLASAEEQTESAAHSAALALQLWHQGRSPDRLVAVQISDARDDVAESYDTTAVLRTTGPTDLARQTLLMQVMTEIISTLNRSYASVRAGAQHESTDDLRAALLAAADDLRHRYR</sequence>
<reference evidence="1" key="2">
    <citation type="submission" date="2015-09" db="EMBL/GenBank/DDBJ databases">
        <title>Draft genome sequence of Mycobacterium neoaurum DSM 44074.</title>
        <authorList>
            <person name="Croce O."/>
            <person name="Robert C."/>
            <person name="Raoult D."/>
            <person name="Drancourt M."/>
        </authorList>
    </citation>
    <scope>NUCLEOTIDE SEQUENCE</scope>
    <source>
        <strain evidence="1">DSM 44074</strain>
    </source>
</reference>
<dbReference type="PROSITE" id="PS51257">
    <property type="entry name" value="PROKAR_LIPOPROTEIN"/>
    <property type="match status" value="1"/>
</dbReference>
<reference evidence="1" key="1">
    <citation type="submission" date="2014-05" db="EMBL/GenBank/DDBJ databases">
        <authorList>
            <person name="Urmite Genomes"/>
        </authorList>
    </citation>
    <scope>NUCLEOTIDE SEQUENCE</scope>
    <source>
        <strain evidence="1">DSM 44074</strain>
    </source>
</reference>
<dbReference type="Proteomes" id="UP000028864">
    <property type="component" value="Unassembled WGS sequence"/>
</dbReference>
<proteinExistence type="predicted"/>
<dbReference type="EMBL" id="LK021340">
    <property type="protein sequence ID" value="CDQ46055.1"/>
    <property type="molecule type" value="Genomic_DNA"/>
</dbReference>
<dbReference type="RefSeq" id="WP_030136015.1">
    <property type="nucleotide sequence ID" value="NZ_LK021340.1"/>
</dbReference>
<protein>
    <recommendedName>
        <fullName evidence="3">Lipoprotein</fullName>
    </recommendedName>
</protein>
<evidence type="ECO:0008006" key="3">
    <source>
        <dbReference type="Google" id="ProtNLM"/>
    </source>
</evidence>
<organism evidence="1 2">
    <name type="scientific">Mycolicibacterium neoaurum</name>
    <name type="common">Mycobacterium neoaurum</name>
    <dbReference type="NCBI Taxonomy" id="1795"/>
    <lineage>
        <taxon>Bacteria</taxon>
        <taxon>Bacillati</taxon>
        <taxon>Actinomycetota</taxon>
        <taxon>Actinomycetes</taxon>
        <taxon>Mycobacteriales</taxon>
        <taxon>Mycobacteriaceae</taxon>
        <taxon>Mycolicibacterium</taxon>
    </lineage>
</organism>